<evidence type="ECO:0000256" key="3">
    <source>
        <dbReference type="ARBA" id="ARBA00022833"/>
    </source>
</evidence>
<accession>A0A087T2M4</accession>
<organism evidence="5 6">
    <name type="scientific">Stegodyphus mimosarum</name>
    <name type="common">African social velvet spider</name>
    <dbReference type="NCBI Taxonomy" id="407821"/>
    <lineage>
        <taxon>Eukaryota</taxon>
        <taxon>Metazoa</taxon>
        <taxon>Ecdysozoa</taxon>
        <taxon>Arthropoda</taxon>
        <taxon>Chelicerata</taxon>
        <taxon>Arachnida</taxon>
        <taxon>Araneae</taxon>
        <taxon>Araneomorphae</taxon>
        <taxon>Entelegynae</taxon>
        <taxon>Eresoidea</taxon>
        <taxon>Eresidae</taxon>
        <taxon>Stegodyphus</taxon>
    </lineage>
</organism>
<keyword evidence="2" id="KW-0863">Zinc-finger</keyword>
<gene>
    <name evidence="5" type="ORF">X975_13587</name>
</gene>
<keyword evidence="1" id="KW-0479">Metal-binding</keyword>
<dbReference type="OrthoDB" id="6432334at2759"/>
<evidence type="ECO:0000313" key="5">
    <source>
        <dbReference type="EMBL" id="KFM59363.1"/>
    </source>
</evidence>
<dbReference type="InterPro" id="IPR002893">
    <property type="entry name" value="Znf_MYND"/>
</dbReference>
<feature type="domain" description="MYND-type" evidence="4">
    <location>
        <begin position="30"/>
        <end position="61"/>
    </location>
</feature>
<feature type="non-terminal residue" evidence="5">
    <location>
        <position position="61"/>
    </location>
</feature>
<dbReference type="SUPFAM" id="SSF144232">
    <property type="entry name" value="HIT/MYND zinc finger-like"/>
    <property type="match status" value="1"/>
</dbReference>
<dbReference type="Pfam" id="PF01753">
    <property type="entry name" value="zf-MYND"/>
    <property type="match status" value="1"/>
</dbReference>
<name>A0A087T2M4_STEMI</name>
<dbReference type="Proteomes" id="UP000054359">
    <property type="component" value="Unassembled WGS sequence"/>
</dbReference>
<dbReference type="AlphaFoldDB" id="A0A087T2M4"/>
<evidence type="ECO:0000256" key="1">
    <source>
        <dbReference type="ARBA" id="ARBA00022723"/>
    </source>
</evidence>
<evidence type="ECO:0000259" key="4">
    <source>
        <dbReference type="Pfam" id="PF01753"/>
    </source>
</evidence>
<dbReference type="GO" id="GO:0008270">
    <property type="term" value="F:zinc ion binding"/>
    <property type="evidence" value="ECO:0007669"/>
    <property type="project" value="UniProtKB-KW"/>
</dbReference>
<keyword evidence="6" id="KW-1185">Reference proteome</keyword>
<evidence type="ECO:0000313" key="6">
    <source>
        <dbReference type="Proteomes" id="UP000054359"/>
    </source>
</evidence>
<sequence length="61" mass="6863">EEKPKTPEPPVFKRQKPPAYVGPLGICNAADCMRAAKVKCLDCRNVAYCTKRCMRLDAKDH</sequence>
<keyword evidence="3" id="KW-0862">Zinc</keyword>
<proteinExistence type="predicted"/>
<feature type="non-terminal residue" evidence="5">
    <location>
        <position position="1"/>
    </location>
</feature>
<protein>
    <recommendedName>
        <fullName evidence="4">MYND-type domain-containing protein</fullName>
    </recommendedName>
</protein>
<evidence type="ECO:0000256" key="2">
    <source>
        <dbReference type="ARBA" id="ARBA00022771"/>
    </source>
</evidence>
<dbReference type="EMBL" id="KK113106">
    <property type="protein sequence ID" value="KFM59363.1"/>
    <property type="molecule type" value="Genomic_DNA"/>
</dbReference>
<reference evidence="5 6" key="1">
    <citation type="submission" date="2013-11" db="EMBL/GenBank/DDBJ databases">
        <title>Genome sequencing of Stegodyphus mimosarum.</title>
        <authorList>
            <person name="Bechsgaard J."/>
        </authorList>
    </citation>
    <scope>NUCLEOTIDE SEQUENCE [LARGE SCALE GENOMIC DNA]</scope>
</reference>